<evidence type="ECO:0000256" key="3">
    <source>
        <dbReference type="ARBA" id="ARBA00022448"/>
    </source>
</evidence>
<name>A0A8K0K752_LADFU</name>
<organism evidence="9 10">
    <name type="scientific">Ladona fulva</name>
    <name type="common">Scarce chaser dragonfly</name>
    <name type="synonym">Libellula fulva</name>
    <dbReference type="NCBI Taxonomy" id="123851"/>
    <lineage>
        <taxon>Eukaryota</taxon>
        <taxon>Metazoa</taxon>
        <taxon>Ecdysozoa</taxon>
        <taxon>Arthropoda</taxon>
        <taxon>Hexapoda</taxon>
        <taxon>Insecta</taxon>
        <taxon>Pterygota</taxon>
        <taxon>Palaeoptera</taxon>
        <taxon>Odonata</taxon>
        <taxon>Epiprocta</taxon>
        <taxon>Anisoptera</taxon>
        <taxon>Libelluloidea</taxon>
        <taxon>Libellulidae</taxon>
        <taxon>Ladona</taxon>
    </lineage>
</organism>
<evidence type="ECO:0000256" key="8">
    <source>
        <dbReference type="SAM" id="Phobius"/>
    </source>
</evidence>
<evidence type="ECO:0000256" key="5">
    <source>
        <dbReference type="ARBA" id="ARBA00022692"/>
    </source>
</evidence>
<keyword evidence="5 8" id="KW-0812">Transmembrane</keyword>
<evidence type="ECO:0008006" key="11">
    <source>
        <dbReference type="Google" id="ProtNLM"/>
    </source>
</evidence>
<comment type="similarity">
    <text evidence="2">Belongs to the inorganic phosphate transporter (PiT) (TC 2.A.20) family.</text>
</comment>
<dbReference type="GO" id="GO:0005315">
    <property type="term" value="F:phosphate transmembrane transporter activity"/>
    <property type="evidence" value="ECO:0007669"/>
    <property type="project" value="InterPro"/>
</dbReference>
<feature type="transmembrane region" description="Helical" evidence="8">
    <location>
        <begin position="43"/>
        <end position="64"/>
    </location>
</feature>
<dbReference type="InterPro" id="IPR001204">
    <property type="entry name" value="Phos_transporter"/>
</dbReference>
<reference evidence="9" key="2">
    <citation type="submission" date="2017-10" db="EMBL/GenBank/DDBJ databases">
        <title>Ladona fulva Genome sequencing and assembly.</title>
        <authorList>
            <person name="Murali S."/>
            <person name="Richards S."/>
            <person name="Bandaranaike D."/>
            <person name="Bellair M."/>
            <person name="Blankenburg K."/>
            <person name="Chao H."/>
            <person name="Dinh H."/>
            <person name="Doddapaneni H."/>
            <person name="Dugan-Rocha S."/>
            <person name="Elkadiri S."/>
            <person name="Gnanaolivu R."/>
            <person name="Hernandez B."/>
            <person name="Skinner E."/>
            <person name="Javaid M."/>
            <person name="Lee S."/>
            <person name="Li M."/>
            <person name="Ming W."/>
            <person name="Munidasa M."/>
            <person name="Muniz J."/>
            <person name="Nguyen L."/>
            <person name="Hughes D."/>
            <person name="Osuji N."/>
            <person name="Pu L.-L."/>
            <person name="Puazo M."/>
            <person name="Qu C."/>
            <person name="Quiroz J."/>
            <person name="Raj R."/>
            <person name="Weissenberger G."/>
            <person name="Xin Y."/>
            <person name="Zou X."/>
            <person name="Han Y."/>
            <person name="Worley K."/>
            <person name="Muzny D."/>
            <person name="Gibbs R."/>
        </authorList>
    </citation>
    <scope>NUCLEOTIDE SEQUENCE</scope>
    <source>
        <strain evidence="9">Sampled in the wild</strain>
    </source>
</reference>
<comment type="subcellular location">
    <subcellularLocation>
        <location evidence="1">Membrane</location>
        <topology evidence="1">Multi-pass membrane protein</topology>
    </subcellularLocation>
</comment>
<keyword evidence="10" id="KW-1185">Reference proteome</keyword>
<keyword evidence="6 8" id="KW-1133">Transmembrane helix</keyword>
<dbReference type="GO" id="GO:0016020">
    <property type="term" value="C:membrane"/>
    <property type="evidence" value="ECO:0007669"/>
    <property type="project" value="UniProtKB-SubCell"/>
</dbReference>
<dbReference type="PANTHER" id="PTHR11101">
    <property type="entry name" value="PHOSPHATE TRANSPORTER"/>
    <property type="match status" value="1"/>
</dbReference>
<evidence type="ECO:0000256" key="4">
    <source>
        <dbReference type="ARBA" id="ARBA00022592"/>
    </source>
</evidence>
<feature type="transmembrane region" description="Helical" evidence="8">
    <location>
        <begin position="110"/>
        <end position="135"/>
    </location>
</feature>
<feature type="non-terminal residue" evidence="9">
    <location>
        <position position="1"/>
    </location>
</feature>
<proteinExistence type="inferred from homology"/>
<reference evidence="9" key="1">
    <citation type="submission" date="2013-04" db="EMBL/GenBank/DDBJ databases">
        <authorList>
            <person name="Qu J."/>
            <person name="Murali S.C."/>
            <person name="Bandaranaike D."/>
            <person name="Bellair M."/>
            <person name="Blankenburg K."/>
            <person name="Chao H."/>
            <person name="Dinh H."/>
            <person name="Doddapaneni H."/>
            <person name="Downs B."/>
            <person name="Dugan-Rocha S."/>
            <person name="Elkadiri S."/>
            <person name="Gnanaolivu R.D."/>
            <person name="Hernandez B."/>
            <person name="Javaid M."/>
            <person name="Jayaseelan J.C."/>
            <person name="Lee S."/>
            <person name="Li M."/>
            <person name="Ming W."/>
            <person name="Munidasa M."/>
            <person name="Muniz J."/>
            <person name="Nguyen L."/>
            <person name="Ongeri F."/>
            <person name="Osuji N."/>
            <person name="Pu L.-L."/>
            <person name="Puazo M."/>
            <person name="Qu C."/>
            <person name="Quiroz J."/>
            <person name="Raj R."/>
            <person name="Weissenberger G."/>
            <person name="Xin Y."/>
            <person name="Zou X."/>
            <person name="Han Y."/>
            <person name="Richards S."/>
            <person name="Worley K."/>
            <person name="Muzny D."/>
            <person name="Gibbs R."/>
        </authorList>
    </citation>
    <scope>NUCLEOTIDE SEQUENCE</scope>
    <source>
        <strain evidence="9">Sampled in the wild</strain>
    </source>
</reference>
<dbReference type="Pfam" id="PF01384">
    <property type="entry name" value="PHO4"/>
    <property type="match status" value="1"/>
</dbReference>
<dbReference type="PANTHER" id="PTHR11101:SF80">
    <property type="entry name" value="PHOSPHATE TRANSPORTER"/>
    <property type="match status" value="1"/>
</dbReference>
<dbReference type="OrthoDB" id="260807at2759"/>
<evidence type="ECO:0000313" key="9">
    <source>
        <dbReference type="EMBL" id="KAG8229674.1"/>
    </source>
</evidence>
<gene>
    <name evidence="9" type="ORF">J437_LFUL010006</name>
</gene>
<dbReference type="Proteomes" id="UP000792457">
    <property type="component" value="Unassembled WGS sequence"/>
</dbReference>
<dbReference type="AlphaFoldDB" id="A0A8K0K752"/>
<evidence type="ECO:0000256" key="6">
    <source>
        <dbReference type="ARBA" id="ARBA00022989"/>
    </source>
</evidence>
<evidence type="ECO:0000256" key="2">
    <source>
        <dbReference type="ARBA" id="ARBA00009916"/>
    </source>
</evidence>
<keyword evidence="3" id="KW-0813">Transport</keyword>
<sequence>MIVATFLKLPISGTHSIVGATVGFTLVSKGTEGLDWRTLGTIVASWFISPVMSGIVSVGIYVLIRRFILQSSNPMVSGLRSLPLFYSMTIMVNVFSVIHDGPKLLYLDSIPWWGALIASLGVGVISALVVQLYVVPMQRKKIL</sequence>
<accession>A0A8K0K752</accession>
<evidence type="ECO:0000256" key="1">
    <source>
        <dbReference type="ARBA" id="ARBA00004141"/>
    </source>
</evidence>
<dbReference type="EMBL" id="KZ308440">
    <property type="protein sequence ID" value="KAG8229674.1"/>
    <property type="molecule type" value="Genomic_DNA"/>
</dbReference>
<dbReference type="GO" id="GO:0035435">
    <property type="term" value="P:phosphate ion transmembrane transport"/>
    <property type="evidence" value="ECO:0007669"/>
    <property type="project" value="TreeGrafter"/>
</dbReference>
<comment type="caution">
    <text evidence="9">The sequence shown here is derived from an EMBL/GenBank/DDBJ whole genome shotgun (WGS) entry which is preliminary data.</text>
</comment>
<evidence type="ECO:0000313" key="10">
    <source>
        <dbReference type="Proteomes" id="UP000792457"/>
    </source>
</evidence>
<keyword evidence="4" id="KW-0592">Phosphate transport</keyword>
<evidence type="ECO:0000256" key="7">
    <source>
        <dbReference type="ARBA" id="ARBA00023136"/>
    </source>
</evidence>
<keyword evidence="7 8" id="KW-0472">Membrane</keyword>
<protein>
    <recommendedName>
        <fullName evidence="11">Phosphate transporter</fullName>
    </recommendedName>
</protein>
<feature type="transmembrane region" description="Helical" evidence="8">
    <location>
        <begin position="76"/>
        <end position="98"/>
    </location>
</feature>